<protein>
    <recommendedName>
        <fullName evidence="1">Protein kinase domain-containing protein</fullName>
    </recommendedName>
</protein>
<reference evidence="3" key="1">
    <citation type="submission" date="2014-04" db="EMBL/GenBank/DDBJ databases">
        <title>Evolutionary Origins and Diversification of the Mycorrhizal Mutualists.</title>
        <authorList>
            <consortium name="DOE Joint Genome Institute"/>
            <consortium name="Mycorrhizal Genomics Consortium"/>
            <person name="Kohler A."/>
            <person name="Kuo A."/>
            <person name="Nagy L.G."/>
            <person name="Floudas D."/>
            <person name="Copeland A."/>
            <person name="Barry K.W."/>
            <person name="Cichocki N."/>
            <person name="Veneault-Fourrey C."/>
            <person name="LaButti K."/>
            <person name="Lindquist E.A."/>
            <person name="Lipzen A."/>
            <person name="Lundell T."/>
            <person name="Morin E."/>
            <person name="Murat C."/>
            <person name="Riley R."/>
            <person name="Ohm R."/>
            <person name="Sun H."/>
            <person name="Tunlid A."/>
            <person name="Henrissat B."/>
            <person name="Grigoriev I.V."/>
            <person name="Hibbett D.S."/>
            <person name="Martin F."/>
        </authorList>
    </citation>
    <scope>NUCLEOTIDE SEQUENCE [LARGE SCALE GENOMIC DNA]</scope>
    <source>
        <strain evidence="3">FD-334 SS-4</strain>
    </source>
</reference>
<dbReference type="InterPro" id="IPR040976">
    <property type="entry name" value="Pkinase_fungal"/>
</dbReference>
<dbReference type="InterPro" id="IPR011009">
    <property type="entry name" value="Kinase-like_dom_sf"/>
</dbReference>
<sequence length="97" mass="11286">INIGHAFLWKHGVEHGDPSLSNVMYHPIRQCGVLMDFDLAAIQWLPLVPGTDKTGTIPYMALNLLCQEYWNGGVMRYYHHELEAFIWILVFVFFCFK</sequence>
<dbReference type="EMBL" id="KN817520">
    <property type="protein sequence ID" value="KJA28917.1"/>
    <property type="molecule type" value="Genomic_DNA"/>
</dbReference>
<evidence type="ECO:0000313" key="3">
    <source>
        <dbReference type="Proteomes" id="UP000054270"/>
    </source>
</evidence>
<dbReference type="PROSITE" id="PS50011">
    <property type="entry name" value="PROTEIN_KINASE_DOM"/>
    <property type="match status" value="1"/>
</dbReference>
<name>A0A0D2LLQ8_HYPSF</name>
<keyword evidence="3" id="KW-1185">Reference proteome</keyword>
<evidence type="ECO:0000259" key="1">
    <source>
        <dbReference type="PROSITE" id="PS50011"/>
    </source>
</evidence>
<feature type="non-terminal residue" evidence="2">
    <location>
        <position position="1"/>
    </location>
</feature>
<proteinExistence type="predicted"/>
<feature type="non-terminal residue" evidence="2">
    <location>
        <position position="97"/>
    </location>
</feature>
<evidence type="ECO:0000313" key="2">
    <source>
        <dbReference type="EMBL" id="KJA28917.1"/>
    </source>
</evidence>
<dbReference type="GO" id="GO:0005524">
    <property type="term" value="F:ATP binding"/>
    <property type="evidence" value="ECO:0007669"/>
    <property type="project" value="InterPro"/>
</dbReference>
<dbReference type="GO" id="GO:0004672">
    <property type="term" value="F:protein kinase activity"/>
    <property type="evidence" value="ECO:0007669"/>
    <property type="project" value="InterPro"/>
</dbReference>
<dbReference type="SUPFAM" id="SSF56112">
    <property type="entry name" value="Protein kinase-like (PK-like)"/>
    <property type="match status" value="1"/>
</dbReference>
<accession>A0A0D2LLQ8</accession>
<dbReference type="Pfam" id="PF17667">
    <property type="entry name" value="Pkinase_fungal"/>
    <property type="match status" value="1"/>
</dbReference>
<organism evidence="2 3">
    <name type="scientific">Hypholoma sublateritium (strain FD-334 SS-4)</name>
    <dbReference type="NCBI Taxonomy" id="945553"/>
    <lineage>
        <taxon>Eukaryota</taxon>
        <taxon>Fungi</taxon>
        <taxon>Dikarya</taxon>
        <taxon>Basidiomycota</taxon>
        <taxon>Agaricomycotina</taxon>
        <taxon>Agaricomycetes</taxon>
        <taxon>Agaricomycetidae</taxon>
        <taxon>Agaricales</taxon>
        <taxon>Agaricineae</taxon>
        <taxon>Strophariaceae</taxon>
        <taxon>Hypholoma</taxon>
    </lineage>
</organism>
<dbReference type="AlphaFoldDB" id="A0A0D2LLQ8"/>
<gene>
    <name evidence="2" type="ORF">HYPSUDRAFT_100472</name>
</gene>
<dbReference type="OrthoDB" id="5569250at2759"/>
<dbReference type="Proteomes" id="UP000054270">
    <property type="component" value="Unassembled WGS sequence"/>
</dbReference>
<dbReference type="InterPro" id="IPR000719">
    <property type="entry name" value="Prot_kinase_dom"/>
</dbReference>
<feature type="domain" description="Protein kinase" evidence="1">
    <location>
        <begin position="1"/>
        <end position="97"/>
    </location>
</feature>